<feature type="compositionally biased region" description="Basic and acidic residues" evidence="6">
    <location>
        <begin position="45"/>
        <end position="66"/>
    </location>
</feature>
<dbReference type="InterPro" id="IPR031657">
    <property type="entry name" value="REPA_OB_2"/>
</dbReference>
<dbReference type="Proteomes" id="UP000429523">
    <property type="component" value="Unassembled WGS sequence"/>
</dbReference>
<dbReference type="EMBL" id="QXGE01001197">
    <property type="protein sequence ID" value="KAE9296206.1"/>
    <property type="molecule type" value="Genomic_DNA"/>
</dbReference>
<dbReference type="Proteomes" id="UP000433483">
    <property type="component" value="Unassembled WGS sequence"/>
</dbReference>
<dbReference type="GO" id="GO:0003677">
    <property type="term" value="F:DNA binding"/>
    <property type="evidence" value="ECO:0007669"/>
    <property type="project" value="UniProtKB-KW"/>
</dbReference>
<dbReference type="Proteomes" id="UP000440367">
    <property type="component" value="Unassembled WGS sequence"/>
</dbReference>
<evidence type="ECO:0000313" key="8">
    <source>
        <dbReference type="EMBL" id="KAE8927457.1"/>
    </source>
</evidence>
<evidence type="ECO:0000313" key="16">
    <source>
        <dbReference type="Proteomes" id="UP000437068"/>
    </source>
</evidence>
<evidence type="ECO:0000313" key="12">
    <source>
        <dbReference type="EMBL" id="KAE9198221.1"/>
    </source>
</evidence>
<evidence type="ECO:0000256" key="4">
    <source>
        <dbReference type="ARBA" id="ARBA00022833"/>
    </source>
</evidence>
<evidence type="ECO:0000313" key="15">
    <source>
        <dbReference type="Proteomes" id="UP000433483"/>
    </source>
</evidence>
<evidence type="ECO:0000313" key="18">
    <source>
        <dbReference type="Proteomes" id="UP000440732"/>
    </source>
</evidence>
<comment type="caution">
    <text evidence="12">The sequence shown here is derived from an EMBL/GenBank/DDBJ whole genome shotgun (WGS) entry which is preliminary data.</text>
</comment>
<evidence type="ECO:0000313" key="10">
    <source>
        <dbReference type="EMBL" id="KAE9127283.1"/>
    </source>
</evidence>
<organism evidence="12 17">
    <name type="scientific">Phytophthora fragariae</name>
    <dbReference type="NCBI Taxonomy" id="53985"/>
    <lineage>
        <taxon>Eukaryota</taxon>
        <taxon>Sar</taxon>
        <taxon>Stramenopiles</taxon>
        <taxon>Oomycota</taxon>
        <taxon>Peronosporomycetes</taxon>
        <taxon>Peronosporales</taxon>
        <taxon>Peronosporaceae</taxon>
        <taxon>Phytophthora</taxon>
    </lineage>
</organism>
<dbReference type="EMBL" id="QXGA01001157">
    <property type="protein sequence ID" value="KAE9127283.1"/>
    <property type="molecule type" value="Genomic_DNA"/>
</dbReference>
<accession>A0A6A3X850</accession>
<gene>
    <name evidence="13" type="ORF">PF001_g16964</name>
    <name evidence="12" type="ORF">PF002_g22508</name>
    <name evidence="11" type="ORF">PF005_g20227</name>
    <name evidence="10" type="ORF">PF006_g16544</name>
    <name evidence="9" type="ORF">PF007_g21830</name>
    <name evidence="8" type="ORF">PF009_g22378</name>
</gene>
<dbReference type="Pfam" id="PF16900">
    <property type="entry name" value="REPA_OB_2"/>
    <property type="match status" value="1"/>
</dbReference>
<evidence type="ECO:0000313" key="14">
    <source>
        <dbReference type="Proteomes" id="UP000429523"/>
    </source>
</evidence>
<dbReference type="Proteomes" id="UP000437068">
    <property type="component" value="Unassembled WGS sequence"/>
</dbReference>
<evidence type="ECO:0000256" key="5">
    <source>
        <dbReference type="ARBA" id="ARBA00023125"/>
    </source>
</evidence>
<dbReference type="InterPro" id="IPR012340">
    <property type="entry name" value="NA-bd_OB-fold"/>
</dbReference>
<proteinExistence type="inferred from homology"/>
<keyword evidence="3" id="KW-0863">Zinc-finger</keyword>
<dbReference type="SUPFAM" id="SSF50249">
    <property type="entry name" value="Nucleic acid-binding proteins"/>
    <property type="match status" value="2"/>
</dbReference>
<dbReference type="EMBL" id="QXGD01001832">
    <property type="protein sequence ID" value="KAE9198221.1"/>
    <property type="molecule type" value="Genomic_DNA"/>
</dbReference>
<name>A0A6A3X850_9STRA</name>
<dbReference type="Proteomes" id="UP000441208">
    <property type="component" value="Unassembled WGS sequence"/>
</dbReference>
<dbReference type="EMBL" id="QXGB01001614">
    <property type="protein sequence ID" value="KAE9188010.1"/>
    <property type="molecule type" value="Genomic_DNA"/>
</dbReference>
<feature type="region of interest" description="Disordered" evidence="6">
    <location>
        <begin position="1"/>
        <end position="128"/>
    </location>
</feature>
<keyword evidence="15" id="KW-1185">Reference proteome</keyword>
<dbReference type="Proteomes" id="UP000440732">
    <property type="component" value="Unassembled WGS sequence"/>
</dbReference>
<keyword evidence="4" id="KW-0862">Zinc</keyword>
<keyword evidence="5" id="KW-0238">DNA-binding</keyword>
<dbReference type="OrthoDB" id="1751331at2759"/>
<protein>
    <recommendedName>
        <fullName evidence="7">Replication protein A OB domain-containing protein</fullName>
    </recommendedName>
</protein>
<dbReference type="EMBL" id="QXFZ01001885">
    <property type="protein sequence ID" value="KAE9083604.1"/>
    <property type="molecule type" value="Genomic_DNA"/>
</dbReference>
<evidence type="ECO:0000313" key="9">
    <source>
        <dbReference type="EMBL" id="KAE9083604.1"/>
    </source>
</evidence>
<keyword evidence="2" id="KW-0479">Metal-binding</keyword>
<dbReference type="EMBL" id="QXGF01001843">
    <property type="protein sequence ID" value="KAE8927457.1"/>
    <property type="molecule type" value="Genomic_DNA"/>
</dbReference>
<dbReference type="FunFam" id="2.40.50.140:FF:000041">
    <property type="entry name" value="Replication protein A subunit"/>
    <property type="match status" value="1"/>
</dbReference>
<feature type="compositionally biased region" description="Basic and acidic residues" evidence="6">
    <location>
        <begin position="100"/>
        <end position="110"/>
    </location>
</feature>
<sequence length="388" mass="42256">MPPSPADKPSGALLIRPSRRLNRPRPSLIDATKTPTQTTGSIKPGEAKTKKPLDHIVEREGEKDIPDDVAPASRDENQIASTAGNTTLDEKPKAIAAGKRSAEANSKEDENPSPPKRARSDNTSMEYDGVRGDHAEVPTCAVRDLNPDLRTPWVFVGRILARNPIRSFSTWRGKSRLFEVYVSDEDRAIIRATVFNDGVDKFYETVVPGTICSFSAGRVKTANSAFALPNSPVELSFGADANIVQLHDNTVVFPEPVFQHTPLNDLPAQDPTETPTVHGVIVDIGPQRPITTSKRTETHKREFLLVDDSEAEILCTAWGQTATEIDIAIKVHVILVTRGQISDYMGVRSLNIGVGSVVLHDPALSRSADLKTWFAAVAPGHQFTSLHG</sequence>
<evidence type="ECO:0000256" key="3">
    <source>
        <dbReference type="ARBA" id="ARBA00022771"/>
    </source>
</evidence>
<dbReference type="Gene3D" id="2.40.50.140">
    <property type="entry name" value="Nucleic acid-binding proteins"/>
    <property type="match status" value="2"/>
</dbReference>
<evidence type="ECO:0000313" key="19">
    <source>
        <dbReference type="Proteomes" id="UP000441208"/>
    </source>
</evidence>
<feature type="compositionally biased region" description="Polar residues" evidence="6">
    <location>
        <begin position="78"/>
        <end position="87"/>
    </location>
</feature>
<evidence type="ECO:0000256" key="2">
    <source>
        <dbReference type="ARBA" id="ARBA00022723"/>
    </source>
</evidence>
<dbReference type="GO" id="GO:0008270">
    <property type="term" value="F:zinc ion binding"/>
    <property type="evidence" value="ECO:0007669"/>
    <property type="project" value="UniProtKB-KW"/>
</dbReference>
<evidence type="ECO:0000256" key="1">
    <source>
        <dbReference type="ARBA" id="ARBA00005690"/>
    </source>
</evidence>
<evidence type="ECO:0000313" key="11">
    <source>
        <dbReference type="EMBL" id="KAE9188010.1"/>
    </source>
</evidence>
<dbReference type="AlphaFoldDB" id="A0A6A3X850"/>
<evidence type="ECO:0000313" key="17">
    <source>
        <dbReference type="Proteomes" id="UP000440367"/>
    </source>
</evidence>
<comment type="similarity">
    <text evidence="1">Belongs to the replication factor A protein 1 family.</text>
</comment>
<reference evidence="14 15" key="1">
    <citation type="submission" date="2018-08" db="EMBL/GenBank/DDBJ databases">
        <title>Genomic investigation of the strawberry pathogen Phytophthora fragariae indicates pathogenicity is determined by transcriptional variation in three key races.</title>
        <authorList>
            <person name="Adams T.M."/>
            <person name="Armitage A.D."/>
            <person name="Sobczyk M.K."/>
            <person name="Bates H.J."/>
            <person name="Dunwell J.M."/>
            <person name="Nellist C.F."/>
            <person name="Harrison R.J."/>
        </authorList>
    </citation>
    <scope>NUCLEOTIDE SEQUENCE [LARGE SCALE GENOMIC DNA]</scope>
    <source>
        <strain evidence="13 16">A4</strain>
        <strain evidence="12 17">BC-1</strain>
        <strain evidence="11 15">NOV-27</strain>
        <strain evidence="10 18">NOV-5</strain>
        <strain evidence="9 19">NOV-71</strain>
        <strain evidence="8 14">NOV-9</strain>
    </source>
</reference>
<evidence type="ECO:0000259" key="7">
    <source>
        <dbReference type="Pfam" id="PF16900"/>
    </source>
</evidence>
<evidence type="ECO:0000313" key="13">
    <source>
        <dbReference type="EMBL" id="KAE9296206.1"/>
    </source>
</evidence>
<evidence type="ECO:0000256" key="6">
    <source>
        <dbReference type="SAM" id="MobiDB-lite"/>
    </source>
</evidence>
<feature type="domain" description="Replication protein A OB" evidence="7">
    <location>
        <begin position="264"/>
        <end position="358"/>
    </location>
</feature>